<dbReference type="PANTHER" id="PTHR40465">
    <property type="entry name" value="CHROMOSOME 1, WHOLE GENOME SHOTGUN SEQUENCE"/>
    <property type="match status" value="1"/>
</dbReference>
<evidence type="ECO:0000313" key="4">
    <source>
        <dbReference type="Proteomes" id="UP001218218"/>
    </source>
</evidence>
<evidence type="ECO:0000259" key="2">
    <source>
        <dbReference type="Pfam" id="PF20152"/>
    </source>
</evidence>
<comment type="caution">
    <text evidence="3">The sequence shown here is derived from an EMBL/GenBank/DDBJ whole genome shotgun (WGS) entry which is preliminary data.</text>
</comment>
<dbReference type="EMBL" id="JARIHO010000091">
    <property type="protein sequence ID" value="KAJ7306816.1"/>
    <property type="molecule type" value="Genomic_DNA"/>
</dbReference>
<dbReference type="PANTHER" id="PTHR40465:SF1">
    <property type="entry name" value="DUF6534 DOMAIN-CONTAINING PROTEIN"/>
    <property type="match status" value="1"/>
</dbReference>
<keyword evidence="4" id="KW-1185">Reference proteome</keyword>
<gene>
    <name evidence="3" type="ORF">DFH08DRAFT_514988</name>
</gene>
<dbReference type="Proteomes" id="UP001218218">
    <property type="component" value="Unassembled WGS sequence"/>
</dbReference>
<name>A0AAD6Z4I9_9AGAR</name>
<keyword evidence="1" id="KW-1133">Transmembrane helix</keyword>
<proteinExistence type="predicted"/>
<dbReference type="Pfam" id="PF20152">
    <property type="entry name" value="DUF6534"/>
    <property type="match status" value="1"/>
</dbReference>
<feature type="transmembrane region" description="Helical" evidence="1">
    <location>
        <begin position="95"/>
        <end position="115"/>
    </location>
</feature>
<feature type="transmembrane region" description="Helical" evidence="1">
    <location>
        <begin position="122"/>
        <end position="145"/>
    </location>
</feature>
<dbReference type="AlphaFoldDB" id="A0AAD6Z4I9"/>
<evidence type="ECO:0000256" key="1">
    <source>
        <dbReference type="SAM" id="Phobius"/>
    </source>
</evidence>
<sequence length="304" mass="34099">MDPAVSFNPHTTIGAFLIGVLVSYVLFGVVTAQTYIYYGRFPDDSPKIKALVAFVWVCEIIHGLCIGHGLYVYTICDYWHPDRIFGGPSLPSIDTAFFFGGLISACVQAFFGFRIYAFSRKLYIPILIWIMAFLRLLAGFGNLISALRMASLVELHKQRLWLSEFAWSISAVTDLTIAATLVFYLHQQRKEVNKSSRTAALVDKLILWTIETGALTSLTSIVALTCFTTMRHNLVFLAFFALEARMFTNSLLASLNSRETLREMNEREISSKFSLPAMSTTPAVSVFFMSSTTRVSEVNSRFPP</sequence>
<feature type="transmembrane region" description="Helical" evidence="1">
    <location>
        <begin position="205"/>
        <end position="230"/>
    </location>
</feature>
<evidence type="ECO:0000313" key="3">
    <source>
        <dbReference type="EMBL" id="KAJ7306816.1"/>
    </source>
</evidence>
<feature type="transmembrane region" description="Helical" evidence="1">
    <location>
        <begin position="12"/>
        <end position="38"/>
    </location>
</feature>
<accession>A0AAD6Z4I9</accession>
<reference evidence="3" key="1">
    <citation type="submission" date="2023-03" db="EMBL/GenBank/DDBJ databases">
        <title>Massive genome expansion in bonnet fungi (Mycena s.s.) driven by repeated elements and novel gene families across ecological guilds.</title>
        <authorList>
            <consortium name="Lawrence Berkeley National Laboratory"/>
            <person name="Harder C.B."/>
            <person name="Miyauchi S."/>
            <person name="Viragh M."/>
            <person name="Kuo A."/>
            <person name="Thoen E."/>
            <person name="Andreopoulos B."/>
            <person name="Lu D."/>
            <person name="Skrede I."/>
            <person name="Drula E."/>
            <person name="Henrissat B."/>
            <person name="Morin E."/>
            <person name="Kohler A."/>
            <person name="Barry K."/>
            <person name="LaButti K."/>
            <person name="Morin E."/>
            <person name="Salamov A."/>
            <person name="Lipzen A."/>
            <person name="Mereny Z."/>
            <person name="Hegedus B."/>
            <person name="Baldrian P."/>
            <person name="Stursova M."/>
            <person name="Weitz H."/>
            <person name="Taylor A."/>
            <person name="Grigoriev I.V."/>
            <person name="Nagy L.G."/>
            <person name="Martin F."/>
            <person name="Kauserud H."/>
        </authorList>
    </citation>
    <scope>NUCLEOTIDE SEQUENCE</scope>
    <source>
        <strain evidence="3">CBHHK002</strain>
    </source>
</reference>
<keyword evidence="1" id="KW-0812">Transmembrane</keyword>
<feature type="transmembrane region" description="Helical" evidence="1">
    <location>
        <begin position="50"/>
        <end position="75"/>
    </location>
</feature>
<feature type="domain" description="DUF6534" evidence="2">
    <location>
        <begin position="170"/>
        <end position="259"/>
    </location>
</feature>
<organism evidence="3 4">
    <name type="scientific">Mycena albidolilacea</name>
    <dbReference type="NCBI Taxonomy" id="1033008"/>
    <lineage>
        <taxon>Eukaryota</taxon>
        <taxon>Fungi</taxon>
        <taxon>Dikarya</taxon>
        <taxon>Basidiomycota</taxon>
        <taxon>Agaricomycotina</taxon>
        <taxon>Agaricomycetes</taxon>
        <taxon>Agaricomycetidae</taxon>
        <taxon>Agaricales</taxon>
        <taxon>Marasmiineae</taxon>
        <taxon>Mycenaceae</taxon>
        <taxon>Mycena</taxon>
    </lineage>
</organism>
<keyword evidence="1" id="KW-0472">Membrane</keyword>
<feature type="transmembrane region" description="Helical" evidence="1">
    <location>
        <begin position="165"/>
        <end position="185"/>
    </location>
</feature>
<dbReference type="InterPro" id="IPR045339">
    <property type="entry name" value="DUF6534"/>
</dbReference>
<protein>
    <recommendedName>
        <fullName evidence="2">DUF6534 domain-containing protein</fullName>
    </recommendedName>
</protein>